<protein>
    <recommendedName>
        <fullName evidence="6">Aminotransferase</fullName>
        <ecNumber evidence="6">2.6.1.-</ecNumber>
    </recommendedName>
</protein>
<feature type="domain" description="Aminotransferase class I/classII large" evidence="7">
    <location>
        <begin position="31"/>
        <end position="389"/>
    </location>
</feature>
<dbReference type="SUPFAM" id="SSF53383">
    <property type="entry name" value="PLP-dependent transferases"/>
    <property type="match status" value="1"/>
</dbReference>
<dbReference type="InterPro" id="IPR015422">
    <property type="entry name" value="PyrdxlP-dep_Trfase_small"/>
</dbReference>
<dbReference type="KEGG" id="pbas:SMSP2_01148"/>
<dbReference type="PROSITE" id="PS00105">
    <property type="entry name" value="AA_TRANSFER_CLASS_1"/>
    <property type="match status" value="1"/>
</dbReference>
<evidence type="ECO:0000256" key="3">
    <source>
        <dbReference type="ARBA" id="ARBA00022576"/>
    </source>
</evidence>
<evidence type="ECO:0000256" key="2">
    <source>
        <dbReference type="ARBA" id="ARBA00007441"/>
    </source>
</evidence>
<dbReference type="GO" id="GO:0006520">
    <property type="term" value="P:amino acid metabolic process"/>
    <property type="evidence" value="ECO:0007669"/>
    <property type="project" value="InterPro"/>
</dbReference>
<dbReference type="InterPro" id="IPR050596">
    <property type="entry name" value="AspAT/PAT-like"/>
</dbReference>
<dbReference type="InterPro" id="IPR015424">
    <property type="entry name" value="PyrdxlP-dep_Trfase"/>
</dbReference>
<evidence type="ECO:0000313" key="9">
    <source>
        <dbReference type="Proteomes" id="UP000188181"/>
    </source>
</evidence>
<dbReference type="FunFam" id="3.40.640.10:FF:000033">
    <property type="entry name" value="Aspartate aminotransferase"/>
    <property type="match status" value="1"/>
</dbReference>
<sequence>MKISQRAQAVPASATMLVATRAKEMKAQGIDVVSYGAGEPDFDTPQYIKDAAIKAINDGKTGYTATPGIPELKKAICEKLKAENNLDYTPEQIICNIGAKHSIYEAFQAILDDGDEVIMPAPYWVTYPEAIKLAGGTPKVINGDPSNSYKVTPEQLKNALTDKTAAFLLNSPNNPGGFCYTPDELKELAKVLEGTNVTVVSDEIYERLVYGNTQFISFAALSDDAFSRTITINGFSKAFAMTGWRLGYTAGPLQIIKAMGKLQSHMTQNPVSFVQYAAVEALKDPDGVVEQMRLEFEKRGGHMSKRLKAIEGFICPEPTGAFYCFPDVSHYYGKTIGGVEITDSMTFAQTLLEQANVAIVPGGAFGCDNNVRLSFACSMEQIDKGIDRIQDWLKS</sequence>
<dbReference type="GO" id="GO:0030170">
    <property type="term" value="F:pyridoxal phosphate binding"/>
    <property type="evidence" value="ECO:0007669"/>
    <property type="project" value="InterPro"/>
</dbReference>
<dbReference type="Gene3D" id="3.90.1150.10">
    <property type="entry name" value="Aspartate Aminotransferase, domain 1"/>
    <property type="match status" value="1"/>
</dbReference>
<reference evidence="9" key="1">
    <citation type="submission" date="2017-02" db="EMBL/GenBank/DDBJ databases">
        <title>Comparative genomics and description of representatives of a novel lineage of planctomycetes thriving in anoxic sediments.</title>
        <authorList>
            <person name="Spring S."/>
            <person name="Bunk B."/>
            <person name="Sproer C."/>
        </authorList>
    </citation>
    <scope>NUCLEOTIDE SEQUENCE [LARGE SCALE GENOMIC DNA]</scope>
    <source>
        <strain evidence="9">SM-Chi-D1</strain>
    </source>
</reference>
<keyword evidence="3 6" id="KW-0032">Aminotransferase</keyword>
<comment type="cofactor">
    <cofactor evidence="1 6">
        <name>pyridoxal 5'-phosphate</name>
        <dbReference type="ChEBI" id="CHEBI:597326"/>
    </cofactor>
</comment>
<evidence type="ECO:0000256" key="6">
    <source>
        <dbReference type="RuleBase" id="RU000481"/>
    </source>
</evidence>
<name>A0A1Q2MER8_9BACT</name>
<evidence type="ECO:0000256" key="4">
    <source>
        <dbReference type="ARBA" id="ARBA00022679"/>
    </source>
</evidence>
<dbReference type="EMBL" id="CP019646">
    <property type="protein sequence ID" value="AQQ70787.1"/>
    <property type="molecule type" value="Genomic_DNA"/>
</dbReference>
<dbReference type="Proteomes" id="UP000188181">
    <property type="component" value="Chromosome"/>
</dbReference>
<dbReference type="InterPro" id="IPR015421">
    <property type="entry name" value="PyrdxlP-dep_Trfase_major"/>
</dbReference>
<organism evidence="8 9">
    <name type="scientific">Limihaloglobus sulfuriphilus</name>
    <dbReference type="NCBI Taxonomy" id="1851148"/>
    <lineage>
        <taxon>Bacteria</taxon>
        <taxon>Pseudomonadati</taxon>
        <taxon>Planctomycetota</taxon>
        <taxon>Phycisphaerae</taxon>
        <taxon>Sedimentisphaerales</taxon>
        <taxon>Sedimentisphaeraceae</taxon>
        <taxon>Limihaloglobus</taxon>
    </lineage>
</organism>
<dbReference type="Pfam" id="PF00155">
    <property type="entry name" value="Aminotran_1_2"/>
    <property type="match status" value="1"/>
</dbReference>
<dbReference type="PANTHER" id="PTHR46383:SF1">
    <property type="entry name" value="ASPARTATE AMINOTRANSFERASE"/>
    <property type="match status" value="1"/>
</dbReference>
<keyword evidence="4 6" id="KW-0808">Transferase</keyword>
<dbReference type="AlphaFoldDB" id="A0A1Q2MER8"/>
<evidence type="ECO:0000256" key="1">
    <source>
        <dbReference type="ARBA" id="ARBA00001933"/>
    </source>
</evidence>
<dbReference type="STRING" id="1851148.SMSP2_01148"/>
<dbReference type="EC" id="2.6.1.-" evidence="6"/>
<evidence type="ECO:0000256" key="5">
    <source>
        <dbReference type="ARBA" id="ARBA00022898"/>
    </source>
</evidence>
<keyword evidence="5" id="KW-0663">Pyridoxal phosphate</keyword>
<evidence type="ECO:0000259" key="7">
    <source>
        <dbReference type="Pfam" id="PF00155"/>
    </source>
</evidence>
<keyword evidence="9" id="KW-1185">Reference proteome</keyword>
<dbReference type="CDD" id="cd00609">
    <property type="entry name" value="AAT_like"/>
    <property type="match status" value="1"/>
</dbReference>
<proteinExistence type="inferred from homology"/>
<dbReference type="RefSeq" id="WP_146683025.1">
    <property type="nucleotide sequence ID" value="NZ_CP019646.1"/>
</dbReference>
<dbReference type="InterPro" id="IPR004838">
    <property type="entry name" value="NHTrfase_class1_PyrdxlP-BS"/>
</dbReference>
<dbReference type="GO" id="GO:0008483">
    <property type="term" value="F:transaminase activity"/>
    <property type="evidence" value="ECO:0007669"/>
    <property type="project" value="UniProtKB-KW"/>
</dbReference>
<dbReference type="PANTHER" id="PTHR46383">
    <property type="entry name" value="ASPARTATE AMINOTRANSFERASE"/>
    <property type="match status" value="1"/>
</dbReference>
<dbReference type="Gene3D" id="3.40.640.10">
    <property type="entry name" value="Type I PLP-dependent aspartate aminotransferase-like (Major domain)"/>
    <property type="match status" value="1"/>
</dbReference>
<comment type="similarity">
    <text evidence="2 6">Belongs to the class-I pyridoxal-phosphate-dependent aminotransferase family.</text>
</comment>
<dbReference type="InterPro" id="IPR004839">
    <property type="entry name" value="Aminotransferase_I/II_large"/>
</dbReference>
<dbReference type="OrthoDB" id="231967at2"/>
<evidence type="ECO:0000313" key="8">
    <source>
        <dbReference type="EMBL" id="AQQ70787.1"/>
    </source>
</evidence>
<accession>A0A1Q2MER8</accession>
<gene>
    <name evidence="8" type="ORF">SMSP2_01148</name>
</gene>